<dbReference type="RefSeq" id="WP_007862696.1">
    <property type="nucleotide sequence ID" value="NZ_JH376422.1"/>
</dbReference>
<protein>
    <recommendedName>
        <fullName evidence="6">DctP family TRAP transporter solute receptor</fullName>
    </recommendedName>
</protein>
<dbReference type="GO" id="GO:0055085">
    <property type="term" value="P:transmembrane transport"/>
    <property type="evidence" value="ECO:0007669"/>
    <property type="project" value="InterPro"/>
</dbReference>
<dbReference type="InterPro" id="IPR018389">
    <property type="entry name" value="DctP_fam"/>
</dbReference>
<dbReference type="AlphaFoldDB" id="G5HJA4"/>
<accession>G5HJA4</accession>
<dbReference type="InterPro" id="IPR004682">
    <property type="entry name" value="TRAP_DctP"/>
</dbReference>
<dbReference type="PROSITE" id="PS51257">
    <property type="entry name" value="PROKAR_LIPOPROTEIN"/>
    <property type="match status" value="1"/>
</dbReference>
<evidence type="ECO:0000313" key="5">
    <source>
        <dbReference type="Proteomes" id="UP000003763"/>
    </source>
</evidence>
<organism evidence="4 5">
    <name type="scientific">[Clostridium] citroniae WAL-17108</name>
    <dbReference type="NCBI Taxonomy" id="742733"/>
    <lineage>
        <taxon>Bacteria</taxon>
        <taxon>Bacillati</taxon>
        <taxon>Bacillota</taxon>
        <taxon>Clostridia</taxon>
        <taxon>Lachnospirales</taxon>
        <taxon>Lachnospiraceae</taxon>
        <taxon>Enterocloster</taxon>
    </lineage>
</organism>
<dbReference type="HOGENOM" id="CLU_036176_1_3_9"/>
<comment type="caution">
    <text evidence="4">The sequence shown here is derived from an EMBL/GenBank/DDBJ whole genome shotgun (WGS) entry which is preliminary data.</text>
</comment>
<dbReference type="CDD" id="cd13603">
    <property type="entry name" value="PBP2_TRAP_Siap_TeaA_like"/>
    <property type="match status" value="1"/>
</dbReference>
<dbReference type="Gene3D" id="3.40.190.170">
    <property type="entry name" value="Bacterial extracellular solute-binding protein, family 7"/>
    <property type="match status" value="1"/>
</dbReference>
<dbReference type="GO" id="GO:0030246">
    <property type="term" value="F:carbohydrate binding"/>
    <property type="evidence" value="ECO:0007669"/>
    <property type="project" value="TreeGrafter"/>
</dbReference>
<name>G5HJA4_9FIRM</name>
<dbReference type="PANTHER" id="PTHR33376:SF2">
    <property type="entry name" value="DICARBOXYLATE-BINDING PERIPLASMIC PROTEIN"/>
    <property type="match status" value="1"/>
</dbReference>
<sequence length="367" mass="40293">MRKSKRLLALAMGMILAVGMTACGSKEAAPRTTAAAAQDSQEKDSQAKDSQEDKSKDSAPAGKEAAPAASETTYNWKWGTVDSTSNPNYEAMEYFCTLLDEKAPGKWSIQIYPDSQLGDASQLCESVQMGTLEMACPASSIVANYVPDYGVFDMPYLFTTAEEVDAVLDGEVGAELAALADHANMKLVAWWEIGFRCLANNARPINSVEDVKGLRLRVMSNEVHQALWTALGADPVPMSLSDAYVANQNGTIDGQDNPLHSLIANSTFEVCHYIAVTNHVYSPLGVIVSPKAWASMSPEDQELFMECMKEATANQKKLVREQNEKAAKELEEKGCEVTYPQLQPFADKMEVVYEQYPQFSVWLDKIK</sequence>
<evidence type="ECO:0000256" key="3">
    <source>
        <dbReference type="SAM" id="SignalP"/>
    </source>
</evidence>
<dbReference type="Proteomes" id="UP000003763">
    <property type="component" value="Unassembled WGS sequence"/>
</dbReference>
<reference evidence="4 5" key="1">
    <citation type="submission" date="2011-08" db="EMBL/GenBank/DDBJ databases">
        <title>The Genome Sequence of Clostridium citroniae WAL-17108.</title>
        <authorList>
            <consortium name="The Broad Institute Genome Sequencing Platform"/>
            <person name="Earl A."/>
            <person name="Ward D."/>
            <person name="Feldgarden M."/>
            <person name="Gevers D."/>
            <person name="Finegold S.M."/>
            <person name="Summanen P.H."/>
            <person name="Molitoris D.R."/>
            <person name="Vaisanen M.L."/>
            <person name="Daigneault M."/>
            <person name="Allen-Vercoe E."/>
            <person name="Young S.K."/>
            <person name="Zeng Q."/>
            <person name="Gargeya S."/>
            <person name="Fitzgerald M."/>
            <person name="Haas B."/>
            <person name="Abouelleil A."/>
            <person name="Alvarado L."/>
            <person name="Arachchi H.M."/>
            <person name="Berlin A."/>
            <person name="Brown A."/>
            <person name="Chapman S.B."/>
            <person name="Chen Z."/>
            <person name="Dunbar C."/>
            <person name="Freedman E."/>
            <person name="Gearin G."/>
            <person name="Gellesch M."/>
            <person name="Goldberg J."/>
            <person name="Griggs A."/>
            <person name="Gujja S."/>
            <person name="Heiman D."/>
            <person name="Howarth C."/>
            <person name="Larson L."/>
            <person name="Lui A."/>
            <person name="MacDonald P.J.P."/>
            <person name="Montmayeur A."/>
            <person name="Murphy C."/>
            <person name="Neiman D."/>
            <person name="Pearson M."/>
            <person name="Priest M."/>
            <person name="Roberts A."/>
            <person name="Saif S."/>
            <person name="Shea T."/>
            <person name="Shenoy N."/>
            <person name="Sisk P."/>
            <person name="Stolte C."/>
            <person name="Sykes S."/>
            <person name="Wortman J."/>
            <person name="Nusbaum C."/>
            <person name="Birren B."/>
        </authorList>
    </citation>
    <scope>NUCLEOTIDE SEQUENCE [LARGE SCALE GENOMIC DNA]</scope>
    <source>
        <strain evidence="4 5">WAL-17108</strain>
    </source>
</reference>
<dbReference type="InterPro" id="IPR038404">
    <property type="entry name" value="TRAP_DctP_sf"/>
</dbReference>
<evidence type="ECO:0000313" key="4">
    <source>
        <dbReference type="EMBL" id="EHE98330.1"/>
    </source>
</evidence>
<dbReference type="Pfam" id="PF03480">
    <property type="entry name" value="DctP"/>
    <property type="match status" value="1"/>
</dbReference>
<dbReference type="PATRIC" id="fig|742733.3.peg.2760"/>
<gene>
    <name evidence="4" type="ORF">HMPREF9469_02655</name>
</gene>
<feature type="compositionally biased region" description="Low complexity" evidence="2">
    <location>
        <begin position="58"/>
        <end position="68"/>
    </location>
</feature>
<feature type="signal peptide" evidence="3">
    <location>
        <begin position="1"/>
        <end position="22"/>
    </location>
</feature>
<feature type="compositionally biased region" description="Basic and acidic residues" evidence="2">
    <location>
        <begin position="40"/>
        <end position="57"/>
    </location>
</feature>
<dbReference type="NCBIfam" id="TIGR00787">
    <property type="entry name" value="dctP"/>
    <property type="match status" value="1"/>
</dbReference>
<evidence type="ECO:0008006" key="6">
    <source>
        <dbReference type="Google" id="ProtNLM"/>
    </source>
</evidence>
<dbReference type="GO" id="GO:0030288">
    <property type="term" value="C:outer membrane-bounded periplasmic space"/>
    <property type="evidence" value="ECO:0007669"/>
    <property type="project" value="InterPro"/>
</dbReference>
<dbReference type="eggNOG" id="COG1638">
    <property type="taxonomic scope" value="Bacteria"/>
</dbReference>
<dbReference type="PANTHER" id="PTHR33376">
    <property type="match status" value="1"/>
</dbReference>
<keyword evidence="1 3" id="KW-0732">Signal</keyword>
<feature type="chain" id="PRO_5038585622" description="DctP family TRAP transporter solute receptor" evidence="3">
    <location>
        <begin position="23"/>
        <end position="367"/>
    </location>
</feature>
<dbReference type="NCBIfam" id="NF037995">
    <property type="entry name" value="TRAP_S1"/>
    <property type="match status" value="1"/>
</dbReference>
<feature type="region of interest" description="Disordered" evidence="2">
    <location>
        <begin position="27"/>
        <end position="68"/>
    </location>
</feature>
<evidence type="ECO:0000256" key="1">
    <source>
        <dbReference type="ARBA" id="ARBA00022729"/>
    </source>
</evidence>
<dbReference type="EMBL" id="ADLJ01000020">
    <property type="protein sequence ID" value="EHE98330.1"/>
    <property type="molecule type" value="Genomic_DNA"/>
</dbReference>
<proteinExistence type="predicted"/>
<evidence type="ECO:0000256" key="2">
    <source>
        <dbReference type="SAM" id="MobiDB-lite"/>
    </source>
</evidence>